<name>A0A106BXK5_SHEFR</name>
<feature type="chain" id="PRO_5007125833" description="Lipoprotein" evidence="1">
    <location>
        <begin position="18"/>
        <end position="94"/>
    </location>
</feature>
<evidence type="ECO:0008006" key="4">
    <source>
        <dbReference type="Google" id="ProtNLM"/>
    </source>
</evidence>
<reference evidence="2 3" key="1">
    <citation type="submission" date="2016-01" db="EMBL/GenBank/DDBJ databases">
        <title>Draft genome of the antarctic isolate Shewanella frigidimarina Ag06-30.</title>
        <authorList>
            <person name="Parmeciano Di Noto G."/>
            <person name="Vazquez S."/>
            <person name="Mac Cormack W."/>
            <person name="Iriarte A."/>
            <person name="Quiroga C."/>
        </authorList>
    </citation>
    <scope>NUCLEOTIDE SEQUENCE [LARGE SCALE GENOMIC DNA]</scope>
    <source>
        <strain evidence="2 3">Ag06-30</strain>
    </source>
</reference>
<comment type="caution">
    <text evidence="2">The sequence shown here is derived from an EMBL/GenBank/DDBJ whole genome shotgun (WGS) entry which is preliminary data.</text>
</comment>
<feature type="signal peptide" evidence="1">
    <location>
        <begin position="1"/>
        <end position="17"/>
    </location>
</feature>
<gene>
    <name evidence="2" type="ORF">AWJ07_20670</name>
</gene>
<protein>
    <recommendedName>
        <fullName evidence="4">Lipoprotein</fullName>
    </recommendedName>
</protein>
<dbReference type="EMBL" id="LRDC01000047">
    <property type="protein sequence ID" value="KVX00448.1"/>
    <property type="molecule type" value="Genomic_DNA"/>
</dbReference>
<evidence type="ECO:0000313" key="2">
    <source>
        <dbReference type="EMBL" id="KVX00448.1"/>
    </source>
</evidence>
<accession>A0A106BXK5</accession>
<dbReference type="Proteomes" id="UP000055702">
    <property type="component" value="Unassembled WGS sequence"/>
</dbReference>
<sequence>MKIQVCIGLILLVSACANTSGVVPLGDDSFLISRSEKGFDVTGSAVKADAIKEANKYCKSKNETIEIIKITQKDMVPFKSDAQAEIEFKCVVRS</sequence>
<proteinExistence type="predicted"/>
<organism evidence="2">
    <name type="scientific">Shewanella frigidimarina</name>
    <dbReference type="NCBI Taxonomy" id="56812"/>
    <lineage>
        <taxon>Bacteria</taxon>
        <taxon>Pseudomonadati</taxon>
        <taxon>Pseudomonadota</taxon>
        <taxon>Gammaproteobacteria</taxon>
        <taxon>Alteromonadales</taxon>
        <taxon>Shewanellaceae</taxon>
        <taxon>Shewanella</taxon>
    </lineage>
</organism>
<evidence type="ECO:0000256" key="1">
    <source>
        <dbReference type="SAM" id="SignalP"/>
    </source>
</evidence>
<keyword evidence="1" id="KW-0732">Signal</keyword>
<dbReference type="PROSITE" id="PS51257">
    <property type="entry name" value="PROKAR_LIPOPROTEIN"/>
    <property type="match status" value="1"/>
</dbReference>
<dbReference type="RefSeq" id="WP_059747192.1">
    <property type="nucleotide sequence ID" value="NZ_LRDC01000047.1"/>
</dbReference>
<dbReference type="AlphaFoldDB" id="A0A106BXK5"/>
<evidence type="ECO:0000313" key="3">
    <source>
        <dbReference type="Proteomes" id="UP000055702"/>
    </source>
</evidence>